<dbReference type="Gene3D" id="1.10.530.10">
    <property type="match status" value="1"/>
</dbReference>
<evidence type="ECO:0000313" key="7">
    <source>
        <dbReference type="Proteomes" id="UP001369736"/>
    </source>
</evidence>
<evidence type="ECO:0000256" key="4">
    <source>
        <dbReference type="SAM" id="SignalP"/>
    </source>
</evidence>
<dbReference type="Pfam" id="PF01476">
    <property type="entry name" value="LysM"/>
    <property type="match status" value="1"/>
</dbReference>
<dbReference type="PROSITE" id="PS51782">
    <property type="entry name" value="LYSM"/>
    <property type="match status" value="1"/>
</dbReference>
<keyword evidence="4" id="KW-0732">Signal</keyword>
<dbReference type="CDD" id="cd00118">
    <property type="entry name" value="LysM"/>
    <property type="match status" value="1"/>
</dbReference>
<keyword evidence="7" id="KW-1185">Reference proteome</keyword>
<feature type="region of interest" description="Disordered" evidence="3">
    <location>
        <begin position="51"/>
        <end position="172"/>
    </location>
</feature>
<dbReference type="SUPFAM" id="SSF54106">
    <property type="entry name" value="LysM domain"/>
    <property type="match status" value="1"/>
</dbReference>
<dbReference type="Pfam" id="PF06737">
    <property type="entry name" value="Transglycosylas"/>
    <property type="match status" value="1"/>
</dbReference>
<dbReference type="InterPro" id="IPR023346">
    <property type="entry name" value="Lysozyme-like_dom_sf"/>
</dbReference>
<dbReference type="SMART" id="SM00257">
    <property type="entry name" value="LysM"/>
    <property type="match status" value="1"/>
</dbReference>
<dbReference type="CDD" id="cd13925">
    <property type="entry name" value="RPF"/>
    <property type="match status" value="1"/>
</dbReference>
<keyword evidence="2" id="KW-0378">Hydrolase</keyword>
<dbReference type="InterPro" id="IPR036779">
    <property type="entry name" value="LysM_dom_sf"/>
</dbReference>
<feature type="compositionally biased region" description="Polar residues" evidence="3">
    <location>
        <begin position="112"/>
        <end position="125"/>
    </location>
</feature>
<feature type="domain" description="LysM" evidence="5">
    <location>
        <begin position="167"/>
        <end position="211"/>
    </location>
</feature>
<protein>
    <submittedName>
        <fullName evidence="6">Transglycosylase family protein</fullName>
    </submittedName>
</protein>
<feature type="compositionally biased region" description="Low complexity" evidence="3">
    <location>
        <begin position="126"/>
        <end position="136"/>
    </location>
</feature>
<comment type="caution">
    <text evidence="6">The sequence shown here is derived from an EMBL/GenBank/DDBJ whole genome shotgun (WGS) entry which is preliminary data.</text>
</comment>
<dbReference type="RefSeq" id="WP_337701625.1">
    <property type="nucleotide sequence ID" value="NZ_JBBEGM010000002.1"/>
</dbReference>
<feature type="compositionally biased region" description="Low complexity" evidence="3">
    <location>
        <begin position="149"/>
        <end position="168"/>
    </location>
</feature>
<evidence type="ECO:0000256" key="2">
    <source>
        <dbReference type="ARBA" id="ARBA00022801"/>
    </source>
</evidence>
<accession>A0ABU8M1I1</accession>
<dbReference type="EMBL" id="JBBEGM010000002">
    <property type="protein sequence ID" value="MEJ2861215.1"/>
    <property type="molecule type" value="Genomic_DNA"/>
</dbReference>
<dbReference type="Gene3D" id="3.10.350.10">
    <property type="entry name" value="LysM domain"/>
    <property type="match status" value="1"/>
</dbReference>
<reference evidence="6 7" key="1">
    <citation type="submission" date="2024-03" db="EMBL/GenBank/DDBJ databases">
        <title>Actinomycetospora sp. OC33-EN07, a novel actinomycete isolated from wild orchid (Aerides multiflora).</title>
        <authorList>
            <person name="Suriyachadkun C."/>
        </authorList>
    </citation>
    <scope>NUCLEOTIDE SEQUENCE [LARGE SCALE GENOMIC DNA]</scope>
    <source>
        <strain evidence="6 7">OC33-EN07</strain>
    </source>
</reference>
<proteinExistence type="inferred from homology"/>
<dbReference type="SUPFAM" id="SSF53955">
    <property type="entry name" value="Lysozyme-like"/>
    <property type="match status" value="1"/>
</dbReference>
<feature type="chain" id="PRO_5046512916" evidence="4">
    <location>
        <begin position="41"/>
        <end position="212"/>
    </location>
</feature>
<dbReference type="InterPro" id="IPR010618">
    <property type="entry name" value="RPF"/>
</dbReference>
<name>A0ABU8M1I1_9PSEU</name>
<organism evidence="6 7">
    <name type="scientific">Actinomycetospora flava</name>
    <dbReference type="NCBI Taxonomy" id="3129232"/>
    <lineage>
        <taxon>Bacteria</taxon>
        <taxon>Bacillati</taxon>
        <taxon>Actinomycetota</taxon>
        <taxon>Actinomycetes</taxon>
        <taxon>Pseudonocardiales</taxon>
        <taxon>Pseudonocardiaceae</taxon>
        <taxon>Actinomycetospora</taxon>
    </lineage>
</organism>
<feature type="compositionally biased region" description="Polar residues" evidence="3">
    <location>
        <begin position="51"/>
        <end position="61"/>
    </location>
</feature>
<evidence type="ECO:0000256" key="3">
    <source>
        <dbReference type="SAM" id="MobiDB-lite"/>
    </source>
</evidence>
<sequence length="212" mass="21496">MARNTDESLARALGRRAAQFALVGAVAAAPMALTTGLASADTDWDELAQCESSGDWSTNTGNGFGGGLQFTDSTWRAFGGSGQPEDASREEQIQVAERVKAEQGMNAWPTCSKKTGNTDDSANTESDSGSSSSSSSDSDDSDSEGIRSAAPAEKPAQPAAAPAAPGAAHTVASGDTLSSIAAANGVSWQSVAERNGLANPDDLSVGQQLALR</sequence>
<gene>
    <name evidence="6" type="ORF">WCD58_08615</name>
</gene>
<dbReference type="InterPro" id="IPR018392">
    <property type="entry name" value="LysM"/>
</dbReference>
<evidence type="ECO:0000313" key="6">
    <source>
        <dbReference type="EMBL" id="MEJ2861215.1"/>
    </source>
</evidence>
<evidence type="ECO:0000259" key="5">
    <source>
        <dbReference type="PROSITE" id="PS51782"/>
    </source>
</evidence>
<evidence type="ECO:0000256" key="1">
    <source>
        <dbReference type="ARBA" id="ARBA00010830"/>
    </source>
</evidence>
<dbReference type="Proteomes" id="UP001369736">
    <property type="component" value="Unassembled WGS sequence"/>
</dbReference>
<feature type="compositionally biased region" description="Basic and acidic residues" evidence="3">
    <location>
        <begin position="86"/>
        <end position="101"/>
    </location>
</feature>
<comment type="similarity">
    <text evidence="1">Belongs to the transglycosylase family. Rpf subfamily.</text>
</comment>
<feature type="signal peptide" evidence="4">
    <location>
        <begin position="1"/>
        <end position="40"/>
    </location>
</feature>